<dbReference type="Pfam" id="PF02190">
    <property type="entry name" value="LON_substr_bdg"/>
    <property type="match status" value="1"/>
</dbReference>
<dbReference type="OrthoDB" id="2411602at2759"/>
<dbReference type="InterPro" id="IPR003593">
    <property type="entry name" value="AAA+_ATPase"/>
</dbReference>
<evidence type="ECO:0000259" key="12">
    <source>
        <dbReference type="PROSITE" id="PS51786"/>
    </source>
</evidence>
<dbReference type="InterPro" id="IPR003959">
    <property type="entry name" value="ATPase_AAA_core"/>
</dbReference>
<dbReference type="SUPFAM" id="SSF52540">
    <property type="entry name" value="P-loop containing nucleoside triphosphate hydrolases"/>
    <property type="match status" value="1"/>
</dbReference>
<dbReference type="InterPro" id="IPR054594">
    <property type="entry name" value="Lon_lid"/>
</dbReference>
<dbReference type="InterPro" id="IPR027417">
    <property type="entry name" value="P-loop_NTPase"/>
</dbReference>
<dbReference type="PROSITE" id="PS51786">
    <property type="entry name" value="LON_PROTEOLYTIC"/>
    <property type="match status" value="1"/>
</dbReference>
<dbReference type="EMBL" id="LODT01000029">
    <property type="protein sequence ID" value="KYQ92325.1"/>
    <property type="molecule type" value="Genomic_DNA"/>
</dbReference>
<evidence type="ECO:0000256" key="5">
    <source>
        <dbReference type="ARBA" id="ARBA00022825"/>
    </source>
</evidence>
<comment type="catalytic activity">
    <reaction evidence="7">
        <text>Hydrolysis of proteins in presence of ATP.</text>
        <dbReference type="EC" id="3.4.21.53"/>
    </reaction>
</comment>
<dbReference type="AlphaFoldDB" id="A0A151ZEG8"/>
<dbReference type="Gene3D" id="1.20.5.5270">
    <property type="match status" value="1"/>
</dbReference>
<evidence type="ECO:0000259" key="13">
    <source>
        <dbReference type="PROSITE" id="PS51787"/>
    </source>
</evidence>
<keyword evidence="15" id="KW-1185">Reference proteome</keyword>
<sequence>MIKIQTSCKSIKNLIILHKIKNINKNAVVTSINSFSNSSRYFRQQYGLKALNLKSNNSLNKCTVELTKKFYSSNNNNNNSNNNNSNKQKKEDEIREEDTVENLSKELLQFDKLTTNKKDWPLNSEVIIYPSLSTHFIGAKGPVNLPNIFSDKMIPNSSGKTYIGLFLVKEQFRNATDPTLIKSADAVHHIGVLAQVSYSPLGYYMFEIQSRIRIKSISNNSYPFMAQIEPYLPNEVEDDPRIPELTKKIDELVKNFQKLYPDSYTLLKSSDFLKQIQSLKPSGYPTAIMNYYGLNYPDQCQLILETDSIVDRLDKMYQLLLKEEKLLSIQQNIYREIEEKKSKDQKKFFLNEQLKKIKSQLGVDQDEKEQIIQKYQNKLATLLVDETQRKIIQDEINKLSTIDPSSMEYNSSRNYLDWLTNLPWKKYSEEFFDLQHSKEVLDKDHFGLNDIKQRILEFISIGHLKGSVMGKIICFVGPPGTGKTSIAKSIATCLKREFYRFSVGGLFDEGEIKGHRRTYIGSMPGKLIQCMKLVQTSNPVILIDEIDKIGKRNLGDPSSALLEVLDPEQNCTFVDHYLDVPYDLSRVLFICTANSDQTIPGPLFDRMEVIYLSGYVEEEQIQIVRNFIVPKTLRECGITSEQLTISDDVIKQLVKFYSREVGIRELERLIEKIMRKSALMLVNGQKSVHIDLNNLEEFLGIPTYSSDRYYDVTPVGVVNGLAWSQRGGSTLYIETTAQQNNNSQNKTTKSKNSNGGNAPRLRTTGKLGDVMTESSSIAYTYAKNFLLMIQPENKFFEENSLHMHAPQGGISKDGPSAGVTMVTSLLSLAMNEPVLNNLGMTGEITITGKVYTIGGVKEKTIAAKRSGLTCIVIPSNNKFDFEELPQYIKNDIDIKYAKEYKDVFEIAFPNKKHLLQNII</sequence>
<evidence type="ECO:0000256" key="3">
    <source>
        <dbReference type="ARBA" id="ARBA00022741"/>
    </source>
</evidence>
<feature type="compositionally biased region" description="Low complexity" evidence="11">
    <location>
        <begin position="738"/>
        <end position="757"/>
    </location>
</feature>
<evidence type="ECO:0000256" key="9">
    <source>
        <dbReference type="RuleBase" id="RU000591"/>
    </source>
</evidence>
<evidence type="ECO:0000313" key="15">
    <source>
        <dbReference type="Proteomes" id="UP000076078"/>
    </source>
</evidence>
<dbReference type="GO" id="GO:0006515">
    <property type="term" value="P:protein quality control for misfolded or incompletely synthesized proteins"/>
    <property type="evidence" value="ECO:0007669"/>
    <property type="project" value="TreeGrafter"/>
</dbReference>
<feature type="compositionally biased region" description="Low complexity" evidence="11">
    <location>
        <begin position="72"/>
        <end position="86"/>
    </location>
</feature>
<keyword evidence="3 9" id="KW-0547">Nucleotide-binding</keyword>
<comment type="similarity">
    <text evidence="8 9">Belongs to the peptidase S16 family.</text>
</comment>
<dbReference type="InterPro" id="IPR020568">
    <property type="entry name" value="Ribosomal_Su5_D2-typ_SF"/>
</dbReference>
<feature type="active site" evidence="8">
    <location>
        <position position="816"/>
    </location>
</feature>
<dbReference type="GO" id="GO:0004252">
    <property type="term" value="F:serine-type endopeptidase activity"/>
    <property type="evidence" value="ECO:0007669"/>
    <property type="project" value="UniProtKB-UniRule"/>
</dbReference>
<dbReference type="GO" id="GO:0051131">
    <property type="term" value="P:chaperone-mediated protein complex assembly"/>
    <property type="evidence" value="ECO:0007669"/>
    <property type="project" value="TreeGrafter"/>
</dbReference>
<dbReference type="Gene3D" id="3.30.230.10">
    <property type="match status" value="1"/>
</dbReference>
<dbReference type="GO" id="GO:0004176">
    <property type="term" value="F:ATP-dependent peptidase activity"/>
    <property type="evidence" value="ECO:0007669"/>
    <property type="project" value="UniProtKB-UniRule"/>
</dbReference>
<dbReference type="SUPFAM" id="SSF54211">
    <property type="entry name" value="Ribosomal protein S5 domain 2-like"/>
    <property type="match status" value="1"/>
</dbReference>
<name>A0A151ZEG8_TIELA</name>
<evidence type="ECO:0000256" key="2">
    <source>
        <dbReference type="ARBA" id="ARBA00022670"/>
    </source>
</evidence>
<protein>
    <recommendedName>
        <fullName evidence="10">Lon protease homolog</fullName>
        <ecNumber evidence="10">3.4.21.-</ecNumber>
    </recommendedName>
</protein>
<proteinExistence type="inferred from homology"/>
<dbReference type="PRINTS" id="PR00830">
    <property type="entry name" value="ENDOLAPTASE"/>
</dbReference>
<dbReference type="FunFam" id="3.30.230.10:FF:000015">
    <property type="entry name" value="Lon protease homolog, mitochondrial"/>
    <property type="match status" value="1"/>
</dbReference>
<keyword evidence="2 8" id="KW-0645">Protease</keyword>
<gene>
    <name evidence="14" type="ORF">DLAC_06288</name>
</gene>
<dbReference type="InterPro" id="IPR014721">
    <property type="entry name" value="Ribsml_uS5_D2-typ_fold_subgr"/>
</dbReference>
<dbReference type="InterPro" id="IPR008268">
    <property type="entry name" value="Peptidase_S16_AS"/>
</dbReference>
<dbReference type="InterPro" id="IPR003111">
    <property type="entry name" value="Lon_prtase_N"/>
</dbReference>
<dbReference type="Gene3D" id="3.40.50.300">
    <property type="entry name" value="P-loop containing nucleotide triphosphate hydrolases"/>
    <property type="match status" value="1"/>
</dbReference>
<dbReference type="PROSITE" id="PS51787">
    <property type="entry name" value="LON_N"/>
    <property type="match status" value="1"/>
</dbReference>
<evidence type="ECO:0000256" key="8">
    <source>
        <dbReference type="PROSITE-ProRule" id="PRU01122"/>
    </source>
</evidence>
<dbReference type="Proteomes" id="UP000076078">
    <property type="component" value="Unassembled WGS sequence"/>
</dbReference>
<reference evidence="14 15" key="1">
    <citation type="submission" date="2015-12" db="EMBL/GenBank/DDBJ databases">
        <title>Dictyostelia acquired genes for synthesis and detection of signals that induce cell-type specialization by lateral gene transfer from prokaryotes.</title>
        <authorList>
            <person name="Gloeckner G."/>
            <person name="Schaap P."/>
        </authorList>
    </citation>
    <scope>NUCLEOTIDE SEQUENCE [LARGE SCALE GENOMIC DNA]</scope>
    <source>
        <strain evidence="14 15">TK</strain>
    </source>
</reference>
<dbReference type="GO" id="GO:0003697">
    <property type="term" value="F:single-stranded DNA binding"/>
    <property type="evidence" value="ECO:0007669"/>
    <property type="project" value="TreeGrafter"/>
</dbReference>
<accession>A0A151ZEG8</accession>
<keyword evidence="6 9" id="KW-0067">ATP-binding</keyword>
<dbReference type="FunFam" id="1.20.5.5270:FF:000001">
    <property type="entry name" value="Lon protease homolog, mitochondrial"/>
    <property type="match status" value="1"/>
</dbReference>
<dbReference type="Pfam" id="PF22667">
    <property type="entry name" value="Lon_lid"/>
    <property type="match status" value="1"/>
</dbReference>
<keyword evidence="5 8" id="KW-0720">Serine protease</keyword>
<dbReference type="FunFam" id="3.40.50.300:FF:000021">
    <property type="entry name" value="Lon protease homolog"/>
    <property type="match status" value="1"/>
</dbReference>
<organism evidence="14 15">
    <name type="scientific">Tieghemostelium lacteum</name>
    <name type="common">Slime mold</name>
    <name type="synonym">Dictyostelium lacteum</name>
    <dbReference type="NCBI Taxonomy" id="361077"/>
    <lineage>
        <taxon>Eukaryota</taxon>
        <taxon>Amoebozoa</taxon>
        <taxon>Evosea</taxon>
        <taxon>Eumycetozoa</taxon>
        <taxon>Dictyostelia</taxon>
        <taxon>Dictyosteliales</taxon>
        <taxon>Raperosteliaceae</taxon>
        <taxon>Tieghemostelium</taxon>
    </lineage>
</organism>
<evidence type="ECO:0000256" key="11">
    <source>
        <dbReference type="SAM" id="MobiDB-lite"/>
    </source>
</evidence>
<comment type="subcellular location">
    <subcellularLocation>
        <location evidence="1">Mitochondrion matrix</location>
    </subcellularLocation>
</comment>
<evidence type="ECO:0000256" key="7">
    <source>
        <dbReference type="ARBA" id="ARBA00050665"/>
    </source>
</evidence>
<keyword evidence="4 8" id="KW-0378">Hydrolase</keyword>
<dbReference type="CDD" id="cd19500">
    <property type="entry name" value="RecA-like_Lon"/>
    <property type="match status" value="1"/>
</dbReference>
<dbReference type="PROSITE" id="PS01046">
    <property type="entry name" value="LON_SER"/>
    <property type="match status" value="1"/>
</dbReference>
<evidence type="ECO:0000256" key="10">
    <source>
        <dbReference type="RuleBase" id="RU000592"/>
    </source>
</evidence>
<feature type="domain" description="Lon N-terminal" evidence="13">
    <location>
        <begin position="117"/>
        <end position="324"/>
    </location>
</feature>
<dbReference type="Gene3D" id="1.20.58.1480">
    <property type="match status" value="1"/>
</dbReference>
<dbReference type="PANTHER" id="PTHR43718:SF16">
    <property type="entry name" value="LON PROTEASE HOMOLOG, MITOCHONDRIAL 1"/>
    <property type="match status" value="1"/>
</dbReference>
<dbReference type="GO" id="GO:0005759">
    <property type="term" value="C:mitochondrial matrix"/>
    <property type="evidence" value="ECO:0007669"/>
    <property type="project" value="UniProtKB-SubCell"/>
</dbReference>
<dbReference type="InParanoid" id="A0A151ZEG8"/>
<dbReference type="OMA" id="CTANSDQ"/>
<evidence type="ECO:0000313" key="14">
    <source>
        <dbReference type="EMBL" id="KYQ92325.1"/>
    </source>
</evidence>
<dbReference type="STRING" id="361077.A0A151ZEG8"/>
<dbReference type="GO" id="GO:0016887">
    <property type="term" value="F:ATP hydrolysis activity"/>
    <property type="evidence" value="ECO:0007669"/>
    <property type="project" value="InterPro"/>
</dbReference>
<evidence type="ECO:0000256" key="6">
    <source>
        <dbReference type="ARBA" id="ARBA00022840"/>
    </source>
</evidence>
<feature type="region of interest" description="Disordered" evidence="11">
    <location>
        <begin position="72"/>
        <end position="95"/>
    </location>
</feature>
<dbReference type="PANTHER" id="PTHR43718">
    <property type="entry name" value="LON PROTEASE"/>
    <property type="match status" value="1"/>
</dbReference>
<evidence type="ECO:0000256" key="4">
    <source>
        <dbReference type="ARBA" id="ARBA00022801"/>
    </source>
</evidence>
<dbReference type="Gene3D" id="1.10.8.60">
    <property type="match status" value="1"/>
</dbReference>
<comment type="caution">
    <text evidence="14">The sequence shown here is derived from an EMBL/GenBank/DDBJ whole genome shotgun (WGS) entry which is preliminary data.</text>
</comment>
<dbReference type="InterPro" id="IPR008269">
    <property type="entry name" value="Lon_proteolytic"/>
</dbReference>
<dbReference type="GO" id="GO:0007005">
    <property type="term" value="P:mitochondrion organization"/>
    <property type="evidence" value="ECO:0007669"/>
    <property type="project" value="TreeGrafter"/>
</dbReference>
<feature type="domain" description="Lon proteolytic" evidence="12">
    <location>
        <begin position="712"/>
        <end position="910"/>
    </location>
</feature>
<feature type="region of interest" description="Disordered" evidence="11">
    <location>
        <begin position="737"/>
        <end position="767"/>
    </location>
</feature>
<dbReference type="EC" id="3.4.21.-" evidence="10"/>
<dbReference type="InterPro" id="IPR004815">
    <property type="entry name" value="Lon_bac/euk-typ"/>
</dbReference>
<dbReference type="InterPro" id="IPR027065">
    <property type="entry name" value="Lon_Prtase"/>
</dbReference>
<dbReference type="FunCoup" id="A0A151ZEG8">
    <property type="interactions" value="366"/>
</dbReference>
<evidence type="ECO:0000256" key="1">
    <source>
        <dbReference type="ARBA" id="ARBA00004305"/>
    </source>
</evidence>
<dbReference type="SMART" id="SM00382">
    <property type="entry name" value="AAA"/>
    <property type="match status" value="1"/>
</dbReference>
<dbReference type="Pfam" id="PF05362">
    <property type="entry name" value="Lon_C"/>
    <property type="match status" value="1"/>
</dbReference>
<dbReference type="GO" id="GO:0005524">
    <property type="term" value="F:ATP binding"/>
    <property type="evidence" value="ECO:0007669"/>
    <property type="project" value="UniProtKB-KW"/>
</dbReference>
<dbReference type="NCBIfam" id="TIGR00763">
    <property type="entry name" value="lon"/>
    <property type="match status" value="1"/>
</dbReference>
<dbReference type="Pfam" id="PF00004">
    <property type="entry name" value="AAA"/>
    <property type="match status" value="1"/>
</dbReference>
<feature type="active site" evidence="8">
    <location>
        <position position="859"/>
    </location>
</feature>